<dbReference type="PANTHER" id="PTHR30160">
    <property type="entry name" value="TETRAACYLDISACCHARIDE 4'-KINASE-RELATED"/>
    <property type="match status" value="1"/>
</dbReference>
<dbReference type="OrthoDB" id="9807356at2"/>
<sequence precursor="true">MDCVLDSLPRGSRVAILRLRSLGDCVLTTPALYILKRFRPDLHLAIFVEDRFREIFEGSPDLDQILAPDLPTLRRFRPQLCLNLHGGTRSTWMTELSGARYRAGFTHFRQQFVYNVRIPRAQEILGVERKVHTAEHLASAIFFLGAPAVEIPRAILVPSQPAAPLPVPTAIIHPLASAPEKTWPAENFLAVAKHLEQSGIEPIFIGAHADDLSPFARYQTIQGAPLSQIKNLLAAASLFIGNDSGPAHMAAAFGLPCAVIFSASDPDIWGPWRTAGEVVPAPASTDQVLDALHRLKAAA</sequence>
<protein>
    <submittedName>
        <fullName evidence="3">Glycosyl transferase, family 9</fullName>
    </submittedName>
</protein>
<dbReference type="HOGENOM" id="CLU_038371_4_1_0"/>
<proteinExistence type="predicted"/>
<dbReference type="KEGG" id="sus:Acid_2356"/>
<dbReference type="SUPFAM" id="SSF53756">
    <property type="entry name" value="UDP-Glycosyltransferase/glycogen phosphorylase"/>
    <property type="match status" value="1"/>
</dbReference>
<dbReference type="Pfam" id="PF01075">
    <property type="entry name" value="Glyco_transf_9"/>
    <property type="match status" value="1"/>
</dbReference>
<keyword evidence="1" id="KW-0328">Glycosyltransferase</keyword>
<accession>Q025H4</accession>
<evidence type="ECO:0000313" key="3">
    <source>
        <dbReference type="EMBL" id="ABJ83345.1"/>
    </source>
</evidence>
<organism evidence="3">
    <name type="scientific">Solibacter usitatus (strain Ellin6076)</name>
    <dbReference type="NCBI Taxonomy" id="234267"/>
    <lineage>
        <taxon>Bacteria</taxon>
        <taxon>Pseudomonadati</taxon>
        <taxon>Acidobacteriota</taxon>
        <taxon>Terriglobia</taxon>
        <taxon>Bryobacterales</taxon>
        <taxon>Solibacteraceae</taxon>
        <taxon>Candidatus Solibacter</taxon>
    </lineage>
</organism>
<dbReference type="GO" id="GO:0009244">
    <property type="term" value="P:lipopolysaccharide core region biosynthetic process"/>
    <property type="evidence" value="ECO:0007669"/>
    <property type="project" value="TreeGrafter"/>
</dbReference>
<keyword evidence="2 3" id="KW-0808">Transferase</keyword>
<name>Q025H4_SOLUE</name>
<dbReference type="AlphaFoldDB" id="Q025H4"/>
<evidence type="ECO:0000256" key="2">
    <source>
        <dbReference type="ARBA" id="ARBA00022679"/>
    </source>
</evidence>
<reference evidence="3" key="1">
    <citation type="submission" date="2006-10" db="EMBL/GenBank/DDBJ databases">
        <title>Complete sequence of Solibacter usitatus Ellin6076.</title>
        <authorList>
            <consortium name="US DOE Joint Genome Institute"/>
            <person name="Copeland A."/>
            <person name="Lucas S."/>
            <person name="Lapidus A."/>
            <person name="Barry K."/>
            <person name="Detter J.C."/>
            <person name="Glavina del Rio T."/>
            <person name="Hammon N."/>
            <person name="Israni S."/>
            <person name="Dalin E."/>
            <person name="Tice H."/>
            <person name="Pitluck S."/>
            <person name="Thompson L.S."/>
            <person name="Brettin T."/>
            <person name="Bruce D."/>
            <person name="Han C."/>
            <person name="Tapia R."/>
            <person name="Gilna P."/>
            <person name="Schmutz J."/>
            <person name="Larimer F."/>
            <person name="Land M."/>
            <person name="Hauser L."/>
            <person name="Kyrpides N."/>
            <person name="Mikhailova N."/>
            <person name="Janssen P.H."/>
            <person name="Kuske C.R."/>
            <person name="Richardson P."/>
        </authorList>
    </citation>
    <scope>NUCLEOTIDE SEQUENCE</scope>
    <source>
        <strain evidence="3">Ellin6076</strain>
    </source>
</reference>
<dbReference type="Gene3D" id="3.40.50.2000">
    <property type="entry name" value="Glycogen Phosphorylase B"/>
    <property type="match status" value="2"/>
</dbReference>
<dbReference type="STRING" id="234267.Acid_2356"/>
<gene>
    <name evidence="3" type="ordered locus">Acid_2356</name>
</gene>
<dbReference type="InterPro" id="IPR002201">
    <property type="entry name" value="Glyco_trans_9"/>
</dbReference>
<dbReference type="InterPro" id="IPR051199">
    <property type="entry name" value="LPS_LOS_Heptosyltrfase"/>
</dbReference>
<dbReference type="CDD" id="cd03789">
    <property type="entry name" value="GT9_LPS_heptosyltransferase"/>
    <property type="match status" value="1"/>
</dbReference>
<dbReference type="EMBL" id="CP000473">
    <property type="protein sequence ID" value="ABJ83345.1"/>
    <property type="molecule type" value="Genomic_DNA"/>
</dbReference>
<dbReference type="eggNOG" id="COG0859">
    <property type="taxonomic scope" value="Bacteria"/>
</dbReference>
<dbReference type="GO" id="GO:0005829">
    <property type="term" value="C:cytosol"/>
    <property type="evidence" value="ECO:0007669"/>
    <property type="project" value="TreeGrafter"/>
</dbReference>
<evidence type="ECO:0000256" key="1">
    <source>
        <dbReference type="ARBA" id="ARBA00022676"/>
    </source>
</evidence>
<dbReference type="CAZy" id="GT9">
    <property type="family name" value="Glycosyltransferase Family 9"/>
</dbReference>
<dbReference type="InParanoid" id="Q025H4"/>
<dbReference type="GO" id="GO:0008713">
    <property type="term" value="F:ADP-heptose-lipopolysaccharide heptosyltransferase activity"/>
    <property type="evidence" value="ECO:0007669"/>
    <property type="project" value="TreeGrafter"/>
</dbReference>